<protein>
    <submittedName>
        <fullName evidence="2">Uncharacterized protein</fullName>
    </submittedName>
</protein>
<feature type="transmembrane region" description="Helical" evidence="1">
    <location>
        <begin position="53"/>
        <end position="75"/>
    </location>
</feature>
<organism evidence="2 3">
    <name type="scientific">Solirubrobacter pauli</name>
    <dbReference type="NCBI Taxonomy" id="166793"/>
    <lineage>
        <taxon>Bacteria</taxon>
        <taxon>Bacillati</taxon>
        <taxon>Actinomycetota</taxon>
        <taxon>Thermoleophilia</taxon>
        <taxon>Solirubrobacterales</taxon>
        <taxon>Solirubrobacteraceae</taxon>
        <taxon>Solirubrobacter</taxon>
    </lineage>
</organism>
<feature type="transmembrane region" description="Helical" evidence="1">
    <location>
        <begin position="28"/>
        <end position="47"/>
    </location>
</feature>
<keyword evidence="1" id="KW-0472">Membrane</keyword>
<keyword evidence="3" id="KW-1185">Reference proteome</keyword>
<comment type="caution">
    <text evidence="2">The sequence shown here is derived from an EMBL/GenBank/DDBJ whole genome shotgun (WGS) entry which is preliminary data.</text>
</comment>
<feature type="transmembrane region" description="Helical" evidence="1">
    <location>
        <begin position="96"/>
        <end position="119"/>
    </location>
</feature>
<feature type="transmembrane region" description="Helical" evidence="1">
    <location>
        <begin position="125"/>
        <end position="143"/>
    </location>
</feature>
<dbReference type="Proteomes" id="UP000278962">
    <property type="component" value="Unassembled WGS sequence"/>
</dbReference>
<evidence type="ECO:0000313" key="2">
    <source>
        <dbReference type="EMBL" id="RKQ93023.1"/>
    </source>
</evidence>
<accession>A0A660LGQ3</accession>
<gene>
    <name evidence="2" type="ORF">C8N24_2882</name>
</gene>
<sequence length="158" mass="16943">MTVLPILLFVIPWSIWRQMHARPVTVEALVKLPLIFGVVATVVALTAHTHTVTVAAVVYNAACAVLAIAFGAWRGTRVSIWHEQDTPMQRGNRTTLTLWIVMIALKIGLGTLAAVTGWIPAEGAAAILAFFALTMAIQNVAVARRTLWAPRTPVGAAA</sequence>
<evidence type="ECO:0000256" key="1">
    <source>
        <dbReference type="SAM" id="Phobius"/>
    </source>
</evidence>
<evidence type="ECO:0000313" key="3">
    <source>
        <dbReference type="Proteomes" id="UP000278962"/>
    </source>
</evidence>
<name>A0A660LGQ3_9ACTN</name>
<dbReference type="EMBL" id="RBIL01000001">
    <property type="protein sequence ID" value="RKQ93023.1"/>
    <property type="molecule type" value="Genomic_DNA"/>
</dbReference>
<reference evidence="2 3" key="1">
    <citation type="submission" date="2018-10" db="EMBL/GenBank/DDBJ databases">
        <title>Genomic Encyclopedia of Archaeal and Bacterial Type Strains, Phase II (KMG-II): from individual species to whole genera.</title>
        <authorList>
            <person name="Goeker M."/>
        </authorList>
    </citation>
    <scope>NUCLEOTIDE SEQUENCE [LARGE SCALE GENOMIC DNA]</scope>
    <source>
        <strain evidence="2 3">DSM 14954</strain>
    </source>
</reference>
<keyword evidence="1" id="KW-1133">Transmembrane helix</keyword>
<proteinExistence type="predicted"/>
<dbReference type="AlphaFoldDB" id="A0A660LGQ3"/>
<keyword evidence="1" id="KW-0812">Transmembrane</keyword>